<dbReference type="EMBL" id="NKXS01000321">
    <property type="protein sequence ID" value="PIN25036.1"/>
    <property type="molecule type" value="Genomic_DNA"/>
</dbReference>
<sequence length="113" mass="12479">MAVLALPLATSILKKPPKNFKSHLLFFLNRRPDDNPGSPLVFRSKRFSTGGRGPLFLHGAGQPGTTVIIAILFSHFSTSNSATPASRRRQLTALQEKHVHQDWGSICTIWGLF</sequence>
<evidence type="ECO:0000313" key="1">
    <source>
        <dbReference type="EMBL" id="PIN25036.1"/>
    </source>
</evidence>
<gene>
    <name evidence="1" type="ORF">CDL12_02223</name>
</gene>
<comment type="caution">
    <text evidence="1">The sequence shown here is derived from an EMBL/GenBank/DDBJ whole genome shotgun (WGS) entry which is preliminary data.</text>
</comment>
<keyword evidence="2" id="KW-1185">Reference proteome</keyword>
<evidence type="ECO:0000313" key="2">
    <source>
        <dbReference type="Proteomes" id="UP000231279"/>
    </source>
</evidence>
<dbReference type="AlphaFoldDB" id="A0A2G9I5L7"/>
<dbReference type="Proteomes" id="UP000231279">
    <property type="component" value="Unassembled WGS sequence"/>
</dbReference>
<reference evidence="2" key="1">
    <citation type="journal article" date="2018" name="Gigascience">
        <title>Genome assembly of the Pink Ipe (Handroanthus impetiginosus, Bignoniaceae), a highly valued, ecologically keystone Neotropical timber forest tree.</title>
        <authorList>
            <person name="Silva-Junior O.B."/>
            <person name="Grattapaglia D."/>
            <person name="Novaes E."/>
            <person name="Collevatti R.G."/>
        </authorList>
    </citation>
    <scope>NUCLEOTIDE SEQUENCE [LARGE SCALE GENOMIC DNA]</scope>
    <source>
        <strain evidence="2">cv. UFG-1</strain>
    </source>
</reference>
<name>A0A2G9I5L7_9LAMI</name>
<proteinExistence type="predicted"/>
<organism evidence="1 2">
    <name type="scientific">Handroanthus impetiginosus</name>
    <dbReference type="NCBI Taxonomy" id="429701"/>
    <lineage>
        <taxon>Eukaryota</taxon>
        <taxon>Viridiplantae</taxon>
        <taxon>Streptophyta</taxon>
        <taxon>Embryophyta</taxon>
        <taxon>Tracheophyta</taxon>
        <taxon>Spermatophyta</taxon>
        <taxon>Magnoliopsida</taxon>
        <taxon>eudicotyledons</taxon>
        <taxon>Gunneridae</taxon>
        <taxon>Pentapetalae</taxon>
        <taxon>asterids</taxon>
        <taxon>lamiids</taxon>
        <taxon>Lamiales</taxon>
        <taxon>Bignoniaceae</taxon>
        <taxon>Crescentiina</taxon>
        <taxon>Tabebuia alliance</taxon>
        <taxon>Handroanthus</taxon>
    </lineage>
</organism>
<accession>A0A2G9I5L7</accession>
<protein>
    <submittedName>
        <fullName evidence="1">Uncharacterized protein</fullName>
    </submittedName>
</protein>